<reference evidence="1 2" key="1">
    <citation type="submission" date="2022-04" db="EMBL/GenBank/DDBJ databases">
        <title>Rhizobium coralii sp. nov., isolated from coral Turbinaria peltata.</title>
        <authorList>
            <person name="Sun H."/>
        </authorList>
    </citation>
    <scope>NUCLEOTIDE SEQUENCE [LARGE SCALE GENOMIC DNA]</scope>
    <source>
        <strain evidence="1 2">NTR19</strain>
    </source>
</reference>
<proteinExistence type="predicted"/>
<evidence type="ECO:0000313" key="2">
    <source>
        <dbReference type="Proteomes" id="UP001202827"/>
    </source>
</evidence>
<evidence type="ECO:0000313" key="1">
    <source>
        <dbReference type="EMBL" id="MCK8779287.1"/>
    </source>
</evidence>
<dbReference type="EMBL" id="JALPRY010000006">
    <property type="protein sequence ID" value="MCK8779287.1"/>
    <property type="molecule type" value="Genomic_DNA"/>
</dbReference>
<sequence length="84" mass="9417">MEDLQKPTPAAVAAIEVDWDLAPAHARWWAVDEDGKAHWYCAPNTSHLSSFWFADQIAAPTFGFAGDWRESLVERRTHLSGGHI</sequence>
<comment type="caution">
    <text evidence="1">The sequence shown here is derived from an EMBL/GenBank/DDBJ whole genome shotgun (WGS) entry which is preliminary data.</text>
</comment>
<keyword evidence="2" id="KW-1185">Reference proteome</keyword>
<organism evidence="1 2">
    <name type="scientific">Neorhizobium turbinariae</name>
    <dbReference type="NCBI Taxonomy" id="2937795"/>
    <lineage>
        <taxon>Bacteria</taxon>
        <taxon>Pseudomonadati</taxon>
        <taxon>Pseudomonadota</taxon>
        <taxon>Alphaproteobacteria</taxon>
        <taxon>Hyphomicrobiales</taxon>
        <taxon>Rhizobiaceae</taxon>
        <taxon>Rhizobium/Agrobacterium group</taxon>
        <taxon>Neorhizobium</taxon>
    </lineage>
</organism>
<dbReference type="RefSeq" id="WP_118852190.1">
    <property type="nucleotide sequence ID" value="NZ_JALPRY010000006.1"/>
</dbReference>
<name>A0ABT0IN46_9HYPH</name>
<dbReference type="Proteomes" id="UP001202827">
    <property type="component" value="Unassembled WGS sequence"/>
</dbReference>
<protein>
    <submittedName>
        <fullName evidence="1">Uncharacterized protein</fullName>
    </submittedName>
</protein>
<gene>
    <name evidence="1" type="ORF">M0654_04740</name>
</gene>
<accession>A0ABT0IN46</accession>